<evidence type="ECO:0000259" key="6">
    <source>
        <dbReference type="Pfam" id="PF01699"/>
    </source>
</evidence>
<dbReference type="GO" id="GO:0008273">
    <property type="term" value="F:calcium, potassium:sodium antiporter activity"/>
    <property type="evidence" value="ECO:0007669"/>
    <property type="project" value="TreeGrafter"/>
</dbReference>
<evidence type="ECO:0000256" key="1">
    <source>
        <dbReference type="ARBA" id="ARBA00004141"/>
    </source>
</evidence>
<dbReference type="PANTHER" id="PTHR10846">
    <property type="entry name" value="SODIUM/POTASSIUM/CALCIUM EXCHANGER"/>
    <property type="match status" value="1"/>
</dbReference>
<feature type="transmembrane region" description="Helical" evidence="5">
    <location>
        <begin position="166"/>
        <end position="184"/>
    </location>
</feature>
<proteinExistence type="predicted"/>
<dbReference type="Proteomes" id="UP000243106">
    <property type="component" value="Unassembled WGS sequence"/>
</dbReference>
<feature type="domain" description="Sodium/calcium exchanger membrane region" evidence="6">
    <location>
        <begin position="166"/>
        <end position="299"/>
    </location>
</feature>
<dbReference type="Pfam" id="PF01699">
    <property type="entry name" value="Na_Ca_ex"/>
    <property type="match status" value="2"/>
</dbReference>
<dbReference type="InterPro" id="IPR004837">
    <property type="entry name" value="NaCa_Exmemb"/>
</dbReference>
<organism evidence="7 8">
    <name type="scientific">Roseivivax halotolerans</name>
    <dbReference type="NCBI Taxonomy" id="93684"/>
    <lineage>
        <taxon>Bacteria</taxon>
        <taxon>Pseudomonadati</taxon>
        <taxon>Pseudomonadota</taxon>
        <taxon>Alphaproteobacteria</taxon>
        <taxon>Rhodobacterales</taxon>
        <taxon>Roseobacteraceae</taxon>
        <taxon>Roseivivax</taxon>
    </lineage>
</organism>
<dbReference type="Gene3D" id="1.20.1420.30">
    <property type="entry name" value="NCX, central ion-binding region"/>
    <property type="match status" value="1"/>
</dbReference>
<name>A0A1I5ZYU9_9RHOB</name>
<feature type="domain" description="Sodium/calcium exchanger membrane region" evidence="6">
    <location>
        <begin position="3"/>
        <end position="142"/>
    </location>
</feature>
<dbReference type="AlphaFoldDB" id="A0A1I5ZYU9"/>
<feature type="transmembrane region" description="Helical" evidence="5">
    <location>
        <begin position="196"/>
        <end position="219"/>
    </location>
</feature>
<keyword evidence="4 5" id="KW-0472">Membrane</keyword>
<comment type="subcellular location">
    <subcellularLocation>
        <location evidence="1">Membrane</location>
        <topology evidence="1">Multi-pass membrane protein</topology>
    </subcellularLocation>
</comment>
<evidence type="ECO:0000256" key="4">
    <source>
        <dbReference type="ARBA" id="ARBA00023136"/>
    </source>
</evidence>
<keyword evidence="2 5" id="KW-0812">Transmembrane</keyword>
<evidence type="ECO:0000256" key="5">
    <source>
        <dbReference type="SAM" id="Phobius"/>
    </source>
</evidence>
<dbReference type="InterPro" id="IPR044880">
    <property type="entry name" value="NCX_ion-bd_dom_sf"/>
</dbReference>
<gene>
    <name evidence="7" type="ORF">SAMN05421853_11357</name>
</gene>
<evidence type="ECO:0000256" key="3">
    <source>
        <dbReference type="ARBA" id="ARBA00022989"/>
    </source>
</evidence>
<dbReference type="InterPro" id="IPR004481">
    <property type="entry name" value="K/Na/Ca-exchanger"/>
</dbReference>
<reference evidence="8" key="1">
    <citation type="submission" date="2016-10" db="EMBL/GenBank/DDBJ databases">
        <authorList>
            <person name="Varghese N."/>
            <person name="Submissions S."/>
        </authorList>
    </citation>
    <scope>NUCLEOTIDE SEQUENCE [LARGE SCALE GENOMIC DNA]</scope>
    <source>
        <strain evidence="8">JCM 10271</strain>
    </source>
</reference>
<sequence>MDLLLAAAGLAALFFGGDRFVGGSVAIARRFNVSPMVIGLTLVGFGTSLPELVTSLRAAEQGVPGIALGNVVGSNIANILLILGLAALLSPIAVDRIGFRRDGAWLMAATLSALFLAFVPVMGRGLGLAFVAGLAAFLIASFRSGAAPEEAPETDAKLPRAAFDTALGLGLTIAGAVMLVPGATGIARGLGVSETVIGLTLVAVGTSLPELVTSVVAARKGQAEIAFGNVIGSNIFNLFGILGATALYKPLPIDPGIASRDIWVMLAATVALVAVAFAAGRIGRIAGGAALLVYVGYCAAIS</sequence>
<dbReference type="RefSeq" id="WP_093014478.1">
    <property type="nucleotide sequence ID" value="NZ_FOXV01000013.1"/>
</dbReference>
<feature type="transmembrane region" description="Helical" evidence="5">
    <location>
        <begin position="260"/>
        <end position="279"/>
    </location>
</feature>
<dbReference type="EMBL" id="FOXV01000013">
    <property type="protein sequence ID" value="SFQ61671.1"/>
    <property type="molecule type" value="Genomic_DNA"/>
</dbReference>
<keyword evidence="3 5" id="KW-1133">Transmembrane helix</keyword>
<evidence type="ECO:0000313" key="7">
    <source>
        <dbReference type="EMBL" id="SFQ61671.1"/>
    </source>
</evidence>
<dbReference type="GO" id="GO:0005886">
    <property type="term" value="C:plasma membrane"/>
    <property type="evidence" value="ECO:0007669"/>
    <property type="project" value="TreeGrafter"/>
</dbReference>
<dbReference type="GO" id="GO:0006874">
    <property type="term" value="P:intracellular calcium ion homeostasis"/>
    <property type="evidence" value="ECO:0007669"/>
    <property type="project" value="TreeGrafter"/>
</dbReference>
<dbReference type="STRING" id="93684.SAMN05421853_11357"/>
<feature type="transmembrane region" description="Helical" evidence="5">
    <location>
        <begin position="33"/>
        <end position="53"/>
    </location>
</feature>
<dbReference type="NCBIfam" id="TIGR00367">
    <property type="entry name" value="calcium/sodium antiporter"/>
    <property type="match status" value="1"/>
</dbReference>
<keyword evidence="8" id="KW-1185">Reference proteome</keyword>
<protein>
    <submittedName>
        <fullName evidence="7">Cation:H+ antiporter</fullName>
    </submittedName>
</protein>
<feature type="transmembrane region" description="Helical" evidence="5">
    <location>
        <begin position="225"/>
        <end position="248"/>
    </location>
</feature>
<dbReference type="PANTHER" id="PTHR10846:SF8">
    <property type="entry name" value="INNER MEMBRANE PROTEIN YRBG"/>
    <property type="match status" value="1"/>
</dbReference>
<feature type="transmembrane region" description="Helical" evidence="5">
    <location>
        <begin position="65"/>
        <end position="92"/>
    </location>
</feature>
<evidence type="ECO:0000313" key="8">
    <source>
        <dbReference type="Proteomes" id="UP000243106"/>
    </source>
</evidence>
<feature type="transmembrane region" description="Helical" evidence="5">
    <location>
        <begin position="104"/>
        <end position="121"/>
    </location>
</feature>
<accession>A0A1I5ZYU9</accession>
<evidence type="ECO:0000256" key="2">
    <source>
        <dbReference type="ARBA" id="ARBA00022692"/>
    </source>
</evidence>
<dbReference type="GO" id="GO:0005262">
    <property type="term" value="F:calcium channel activity"/>
    <property type="evidence" value="ECO:0007669"/>
    <property type="project" value="TreeGrafter"/>
</dbReference>
<feature type="transmembrane region" description="Helical" evidence="5">
    <location>
        <begin position="128"/>
        <end position="146"/>
    </location>
</feature>